<dbReference type="Gene3D" id="3.50.50.60">
    <property type="entry name" value="FAD/NAD(P)-binding domain"/>
    <property type="match status" value="2"/>
</dbReference>
<dbReference type="GO" id="GO:0050660">
    <property type="term" value="F:flavin adenine dinucleotide binding"/>
    <property type="evidence" value="ECO:0007669"/>
    <property type="project" value="InterPro"/>
</dbReference>
<evidence type="ECO:0000256" key="4">
    <source>
        <dbReference type="ARBA" id="ARBA00022827"/>
    </source>
</evidence>
<proteinExistence type="inferred from homology"/>
<keyword evidence="4" id="KW-0274">FAD</keyword>
<dbReference type="AlphaFoldDB" id="A0A845M3A0"/>
<accession>A0A845M3A0</accession>
<evidence type="ECO:0000259" key="6">
    <source>
        <dbReference type="Pfam" id="PF00732"/>
    </source>
</evidence>
<evidence type="ECO:0000313" key="8">
    <source>
        <dbReference type="EMBL" id="MZR14515.1"/>
    </source>
</evidence>
<dbReference type="Pfam" id="PF05199">
    <property type="entry name" value="GMC_oxred_C"/>
    <property type="match status" value="1"/>
</dbReference>
<dbReference type="PANTHER" id="PTHR42784">
    <property type="entry name" value="PYRANOSE 2-OXIDASE"/>
    <property type="match status" value="1"/>
</dbReference>
<feature type="domain" description="Glucose-methanol-choline oxidoreductase N-terminal" evidence="6">
    <location>
        <begin position="201"/>
        <end position="318"/>
    </location>
</feature>
<dbReference type="Proteomes" id="UP000467322">
    <property type="component" value="Unassembled WGS sequence"/>
</dbReference>
<dbReference type="InterPro" id="IPR036188">
    <property type="entry name" value="FAD/NAD-bd_sf"/>
</dbReference>
<name>A0A845M3A0_9RHOB</name>
<feature type="domain" description="Glucose-methanol-choline oxidoreductase C-terminal" evidence="7">
    <location>
        <begin position="420"/>
        <end position="526"/>
    </location>
</feature>
<keyword evidence="9" id="KW-1185">Reference proteome</keyword>
<dbReference type="InterPro" id="IPR000172">
    <property type="entry name" value="GMC_OxRdtase_N"/>
</dbReference>
<evidence type="ECO:0000256" key="2">
    <source>
        <dbReference type="ARBA" id="ARBA00010790"/>
    </source>
</evidence>
<comment type="cofactor">
    <cofactor evidence="1">
        <name>FAD</name>
        <dbReference type="ChEBI" id="CHEBI:57692"/>
    </cofactor>
</comment>
<dbReference type="Pfam" id="PF00732">
    <property type="entry name" value="GMC_oxred_N"/>
    <property type="match status" value="1"/>
</dbReference>
<dbReference type="InterPro" id="IPR007867">
    <property type="entry name" value="GMC_OxRtase_C"/>
</dbReference>
<evidence type="ECO:0000256" key="3">
    <source>
        <dbReference type="ARBA" id="ARBA00022630"/>
    </source>
</evidence>
<keyword evidence="3" id="KW-0285">Flavoprotein</keyword>
<dbReference type="InterPro" id="IPR051473">
    <property type="entry name" value="P2Ox-like"/>
</dbReference>
<protein>
    <submittedName>
        <fullName evidence="8">Choline dehydrogenase</fullName>
    </submittedName>
</protein>
<keyword evidence="5" id="KW-0560">Oxidoreductase</keyword>
<dbReference type="GO" id="GO:0016614">
    <property type="term" value="F:oxidoreductase activity, acting on CH-OH group of donors"/>
    <property type="evidence" value="ECO:0007669"/>
    <property type="project" value="InterPro"/>
</dbReference>
<evidence type="ECO:0000313" key="9">
    <source>
        <dbReference type="Proteomes" id="UP000467322"/>
    </source>
</evidence>
<evidence type="ECO:0000256" key="1">
    <source>
        <dbReference type="ARBA" id="ARBA00001974"/>
    </source>
</evidence>
<evidence type="ECO:0000256" key="5">
    <source>
        <dbReference type="ARBA" id="ARBA00023002"/>
    </source>
</evidence>
<evidence type="ECO:0000259" key="7">
    <source>
        <dbReference type="Pfam" id="PF05199"/>
    </source>
</evidence>
<organism evidence="8 9">
    <name type="scientific">Maritimibacter harenae</name>
    <dbReference type="NCBI Taxonomy" id="2606218"/>
    <lineage>
        <taxon>Bacteria</taxon>
        <taxon>Pseudomonadati</taxon>
        <taxon>Pseudomonadota</taxon>
        <taxon>Alphaproteobacteria</taxon>
        <taxon>Rhodobacterales</taxon>
        <taxon>Roseobacteraceae</taxon>
        <taxon>Maritimibacter</taxon>
    </lineage>
</organism>
<gene>
    <name evidence="8" type="ORF">GQE99_15960</name>
</gene>
<reference evidence="8 9" key="1">
    <citation type="submission" date="2019-12" db="EMBL/GenBank/DDBJ databases">
        <title>Maritimibacter sp. nov. sp. isolated from sea sand.</title>
        <authorList>
            <person name="Kim J."/>
            <person name="Jeong S.E."/>
            <person name="Jung H.S."/>
            <person name="Jeon C.O."/>
        </authorList>
    </citation>
    <scope>NUCLEOTIDE SEQUENCE [LARGE SCALE GENOMIC DNA]</scope>
    <source>
        <strain evidence="8 9">DP07</strain>
    </source>
</reference>
<dbReference type="PANTHER" id="PTHR42784:SF1">
    <property type="entry name" value="PYRANOSE 2-OXIDASE"/>
    <property type="match status" value="1"/>
</dbReference>
<comment type="similarity">
    <text evidence="2">Belongs to the GMC oxidoreductase family.</text>
</comment>
<dbReference type="EMBL" id="WTUX01000019">
    <property type="protein sequence ID" value="MZR14515.1"/>
    <property type="molecule type" value="Genomic_DNA"/>
</dbReference>
<dbReference type="SUPFAM" id="SSF51905">
    <property type="entry name" value="FAD/NAD(P)-binding domain"/>
    <property type="match status" value="1"/>
</dbReference>
<sequence length="539" mass="58734">MVYTLPNRPQLLVIGAGVAGGMVAQRAAAAGLNVTILCDGPVVKREDLVHRFRASDPQTMMSPYPPVPHAPQPQVARTDDYLIQKGPVPYAQQYIRAVGGTTWHWAAAAWRYLPNDMKLKSRYGVGRDWPLDYWDIEPWYAQAEEEMGVAGPEDAPFDAPRSAPYPMPAAPLSYMDQVFHEKLTALGYDHISAPQARNNQQVYDDRPPCCGNANCMPICPIGAQYSGNIAVEKAQAAGAELVTNAVVHHLEVGEDGEIIAARYLTPSREEIRVEADRFVLASGGIEGPKILLMSTQENAPDGVANSSDMVGRNLMDHPGTSSTFDSEMPLWPGRGPNVISAITNLRDGDFRSEYAARKLMILNMNPVEGIAKAAIDEGLSGDALREAVRHRTARRQVITAFHEQLPDPANRILPSTEGKTDLLGLPRPEIHYDVGEYVARSAEDTRKRTERIAQSLGAAPGSVEHSEDWLPNNHITGATIMGDDPRDSVVDADCRAHDHPNLWISSSSTFPSVSSVNVTLTIAALALRLGEHIASEARP</sequence>
<comment type="caution">
    <text evidence="8">The sequence shown here is derived from an EMBL/GenBank/DDBJ whole genome shotgun (WGS) entry which is preliminary data.</text>
</comment>
<dbReference type="RefSeq" id="WP_161352631.1">
    <property type="nucleotide sequence ID" value="NZ_WTUX01000019.1"/>
</dbReference>